<gene>
    <name evidence="2" type="ORF">G7Y89_g845</name>
</gene>
<proteinExistence type="predicted"/>
<evidence type="ECO:0000313" key="2">
    <source>
        <dbReference type="EMBL" id="KAF4637223.1"/>
    </source>
</evidence>
<dbReference type="PANTHER" id="PTHR37540">
    <property type="entry name" value="TRANSCRIPTION FACTOR (ACR-2), PUTATIVE-RELATED-RELATED"/>
    <property type="match status" value="1"/>
</dbReference>
<dbReference type="InterPro" id="IPR021858">
    <property type="entry name" value="Fun_TF"/>
</dbReference>
<protein>
    <submittedName>
        <fullName evidence="2">Uncharacterized protein</fullName>
    </submittedName>
</protein>
<keyword evidence="3" id="KW-1185">Reference proteome</keyword>
<name>A0A8H4RX79_9HELO</name>
<dbReference type="OrthoDB" id="415825at2759"/>
<organism evidence="2 3">
    <name type="scientific">Cudoniella acicularis</name>
    <dbReference type="NCBI Taxonomy" id="354080"/>
    <lineage>
        <taxon>Eukaryota</taxon>
        <taxon>Fungi</taxon>
        <taxon>Dikarya</taxon>
        <taxon>Ascomycota</taxon>
        <taxon>Pezizomycotina</taxon>
        <taxon>Leotiomycetes</taxon>
        <taxon>Helotiales</taxon>
        <taxon>Tricladiaceae</taxon>
        <taxon>Cudoniella</taxon>
    </lineage>
</organism>
<evidence type="ECO:0000313" key="3">
    <source>
        <dbReference type="Proteomes" id="UP000566819"/>
    </source>
</evidence>
<dbReference type="EMBL" id="JAAMPI010000030">
    <property type="protein sequence ID" value="KAF4637223.1"/>
    <property type="molecule type" value="Genomic_DNA"/>
</dbReference>
<sequence length="568" mass="62783">MYGVQTTETEGSDWVMFPTERRPSKRGKKIEKLIELGNNDADPVGSNAGSSKVVAAPAKTLPSRGSKSLKTNIPLPGIQESGVSSNLTRIPITAGRTVPNSSLTIAQADSAVKTEHGSFPEYDFAHSEISHLFHQDPRSPYYSPKFSGADFGNPNTQVGDNVVEPLHSLPIEPSRRNAELFHIFLERLSPYMSSLDGKDPSPVFNKHWVSFMIQSPLVIYIAILTSSYFRATCRNIDVERSVDAVAARVKLITLINEHISTHSKGVNDEAIAAVMSLAYNELVYADKTSVVAHLKGLREMLRTRGGIQNIHFKALRMMLMRTDFQVACTFECDPIVQGAQGIAALIENYPVEFESPLLLSNTRFVDSSTALEISVAAATILDDMRFVTTSLLSLGKNEDQQKARAKFLKTVQWIHDRLLASEGEAQNASDFIYQTCRATAIIYTSAILLRKPFSVACNIQLLGRVWMMMWRVPLLRWKLTPGIFFWVCLVVNPSTRARPEGRFVKAMVAAGTMAIGLVQWDVAVANLKNFTAVQRWLDGKDLEGSSPGIEGHDPLTQNPVEVHPSLLP</sequence>
<dbReference type="PANTHER" id="PTHR37540:SF9">
    <property type="entry name" value="ZN(2)-C6 FUNGAL-TYPE DOMAIN-CONTAINING PROTEIN"/>
    <property type="match status" value="1"/>
</dbReference>
<reference evidence="2 3" key="1">
    <citation type="submission" date="2020-03" db="EMBL/GenBank/DDBJ databases">
        <title>Draft Genome Sequence of Cudoniella acicularis.</title>
        <authorList>
            <person name="Buettner E."/>
            <person name="Kellner H."/>
        </authorList>
    </citation>
    <scope>NUCLEOTIDE SEQUENCE [LARGE SCALE GENOMIC DNA]</scope>
    <source>
        <strain evidence="2 3">DSM 108380</strain>
    </source>
</reference>
<evidence type="ECO:0000256" key="1">
    <source>
        <dbReference type="SAM" id="MobiDB-lite"/>
    </source>
</evidence>
<dbReference type="Pfam" id="PF11951">
    <property type="entry name" value="Fungal_trans_2"/>
    <property type="match status" value="1"/>
</dbReference>
<feature type="region of interest" description="Disordered" evidence="1">
    <location>
        <begin position="547"/>
        <end position="568"/>
    </location>
</feature>
<accession>A0A8H4RX79</accession>
<dbReference type="AlphaFoldDB" id="A0A8H4RX79"/>
<dbReference type="Proteomes" id="UP000566819">
    <property type="component" value="Unassembled WGS sequence"/>
</dbReference>
<comment type="caution">
    <text evidence="2">The sequence shown here is derived from an EMBL/GenBank/DDBJ whole genome shotgun (WGS) entry which is preliminary data.</text>
</comment>